<dbReference type="AlphaFoldDB" id="A0A8H4RG29"/>
<dbReference type="EMBL" id="JAAMPI010000738">
    <property type="protein sequence ID" value="KAF4628958.1"/>
    <property type="molecule type" value="Genomic_DNA"/>
</dbReference>
<keyword evidence="3" id="KW-1185">Reference proteome</keyword>
<feature type="compositionally biased region" description="Basic and acidic residues" evidence="1">
    <location>
        <begin position="325"/>
        <end position="346"/>
    </location>
</feature>
<feature type="compositionally biased region" description="Polar residues" evidence="1">
    <location>
        <begin position="107"/>
        <end position="126"/>
    </location>
</feature>
<feature type="compositionally biased region" description="Acidic residues" evidence="1">
    <location>
        <begin position="64"/>
        <end position="78"/>
    </location>
</feature>
<feature type="compositionally biased region" description="Acidic residues" evidence="1">
    <location>
        <begin position="761"/>
        <end position="770"/>
    </location>
</feature>
<evidence type="ECO:0000256" key="1">
    <source>
        <dbReference type="SAM" id="MobiDB-lite"/>
    </source>
</evidence>
<gene>
    <name evidence="2" type="ORF">G7Y89_g9191</name>
</gene>
<feature type="region of interest" description="Disordered" evidence="1">
    <location>
        <begin position="589"/>
        <end position="609"/>
    </location>
</feature>
<feature type="region of interest" description="Disordered" evidence="1">
    <location>
        <begin position="651"/>
        <end position="722"/>
    </location>
</feature>
<sequence length="770" mass="85615">MNMAKRRVSAPDQRVYKSAKPKKQTKLVEQKKKIKKYGKQAGPKVDQPDDTLTQMGWLKMDRPVEEEEEEEADPDYGEQSERRRSKRRKTMGDKPDGDEENVPQRLYHTQTLSQLLDRSFDGTAQNPEEDDIYDGPNSSQSLRAAAAVANLRKRNTCRPTQTPVGDMPPPQTPRRSLPQEIPSSQSPMTPSSIHSRASSRRSPLKEMPINTPIPFNPNRKSQTSPVKLPKLEVQDTFSTGTEISRQNQIPSTLATRVSPAKSVRFAIPEEDEEHVTIIPSVKREMSMPPPSCIPQGKKERIEILDSEAESEGEESDLPGPAGRRGQLEDEIHLGFEDPLETSHDDDIKLEPETCYGEIGLETQAEAHLLLETPTNGAVDVNKDKTHTIETVEGTVGEEVPSDEGRPRSSLEKSAMPPSEDEAGDDGQAAETVEERTQYMESQRLDTQNVAMMAPRTPESDIFISLHPSQVTDILNRTRDHLIKNWSMAPTVSRVWIYETAPVSTLKYMAAIGPAKRPGEVTSERGKGNIDFNTKGSSWRAHEIFEIYELADPLPLATLIEDQWLHAAPSKFKKVPPAVLDQLMANLKPRLFGPESSQNSPPSSATDTQEAEAQLLSTIRQFTQVEPVLPSSPPLFRSNPVRSRRIKVESQFLEDAIPPDHDKSPNKNELPAPSQATTVDLSQTQTPRQQSMPDIIWESPSRPVPSSTPLKLPAPGSARNDHAQESLVPFSMASSQLLTKSQLLPDDLMCESMPAPPPFVLDSDDEADDEI</sequence>
<evidence type="ECO:0000313" key="2">
    <source>
        <dbReference type="EMBL" id="KAF4628958.1"/>
    </source>
</evidence>
<feature type="compositionally biased region" description="Polar residues" evidence="1">
    <location>
        <begin position="594"/>
        <end position="607"/>
    </location>
</feature>
<accession>A0A8H4RG29</accession>
<comment type="caution">
    <text evidence="2">The sequence shown here is derived from an EMBL/GenBank/DDBJ whole genome shotgun (WGS) entry which is preliminary data.</text>
</comment>
<feature type="compositionally biased region" description="Polar residues" evidence="1">
    <location>
        <begin position="181"/>
        <end position="190"/>
    </location>
</feature>
<protein>
    <submittedName>
        <fullName evidence="2">Uncharacterized protein</fullName>
    </submittedName>
</protein>
<dbReference type="Proteomes" id="UP000566819">
    <property type="component" value="Unassembled WGS sequence"/>
</dbReference>
<reference evidence="2 3" key="1">
    <citation type="submission" date="2020-03" db="EMBL/GenBank/DDBJ databases">
        <title>Draft Genome Sequence of Cudoniella acicularis.</title>
        <authorList>
            <person name="Buettner E."/>
            <person name="Kellner H."/>
        </authorList>
    </citation>
    <scope>NUCLEOTIDE SEQUENCE [LARGE SCALE GENOMIC DNA]</scope>
    <source>
        <strain evidence="2 3">DSM 108380</strain>
    </source>
</reference>
<feature type="compositionally biased region" description="Acidic residues" evidence="1">
    <location>
        <begin position="306"/>
        <end position="316"/>
    </location>
</feature>
<organism evidence="2 3">
    <name type="scientific">Cudoniella acicularis</name>
    <dbReference type="NCBI Taxonomy" id="354080"/>
    <lineage>
        <taxon>Eukaryota</taxon>
        <taxon>Fungi</taxon>
        <taxon>Dikarya</taxon>
        <taxon>Ascomycota</taxon>
        <taxon>Pezizomycotina</taxon>
        <taxon>Leotiomycetes</taxon>
        <taxon>Helotiales</taxon>
        <taxon>Tricladiaceae</taxon>
        <taxon>Cudoniella</taxon>
    </lineage>
</organism>
<proteinExistence type="predicted"/>
<feature type="compositionally biased region" description="Polar residues" evidence="1">
    <location>
        <begin position="673"/>
        <end position="691"/>
    </location>
</feature>
<evidence type="ECO:0000313" key="3">
    <source>
        <dbReference type="Proteomes" id="UP000566819"/>
    </source>
</evidence>
<feature type="region of interest" description="Disordered" evidence="1">
    <location>
        <begin position="306"/>
        <end position="346"/>
    </location>
</feature>
<feature type="region of interest" description="Disordered" evidence="1">
    <location>
        <begin position="1"/>
        <end position="228"/>
    </location>
</feature>
<name>A0A8H4RG29_9HELO</name>
<feature type="region of interest" description="Disordered" evidence="1">
    <location>
        <begin position="391"/>
        <end position="444"/>
    </location>
</feature>
<feature type="region of interest" description="Disordered" evidence="1">
    <location>
        <begin position="747"/>
        <end position="770"/>
    </location>
</feature>
<dbReference type="OrthoDB" id="2149705at2759"/>